<dbReference type="Proteomes" id="UP001066276">
    <property type="component" value="Chromosome 1_1"/>
</dbReference>
<dbReference type="AlphaFoldDB" id="A0AAV7WMS5"/>
<comment type="caution">
    <text evidence="2">The sequence shown here is derived from an EMBL/GenBank/DDBJ whole genome shotgun (WGS) entry which is preliminary data.</text>
</comment>
<reference evidence="2" key="1">
    <citation type="journal article" date="2022" name="bioRxiv">
        <title>Sequencing and chromosome-scale assembly of the giantPleurodeles waltlgenome.</title>
        <authorList>
            <person name="Brown T."/>
            <person name="Elewa A."/>
            <person name="Iarovenko S."/>
            <person name="Subramanian E."/>
            <person name="Araus A.J."/>
            <person name="Petzold A."/>
            <person name="Susuki M."/>
            <person name="Suzuki K.-i.T."/>
            <person name="Hayashi T."/>
            <person name="Toyoda A."/>
            <person name="Oliveira C."/>
            <person name="Osipova E."/>
            <person name="Leigh N.D."/>
            <person name="Simon A."/>
            <person name="Yun M.H."/>
        </authorList>
    </citation>
    <scope>NUCLEOTIDE SEQUENCE</scope>
    <source>
        <strain evidence="2">20211129_DDA</strain>
        <tissue evidence="2">Liver</tissue>
    </source>
</reference>
<evidence type="ECO:0000313" key="3">
    <source>
        <dbReference type="Proteomes" id="UP001066276"/>
    </source>
</evidence>
<dbReference type="EMBL" id="JANPWB010000001">
    <property type="protein sequence ID" value="KAJ1215388.1"/>
    <property type="molecule type" value="Genomic_DNA"/>
</dbReference>
<proteinExistence type="predicted"/>
<protein>
    <submittedName>
        <fullName evidence="2">Uncharacterized protein</fullName>
    </submittedName>
</protein>
<keyword evidence="3" id="KW-1185">Reference proteome</keyword>
<feature type="region of interest" description="Disordered" evidence="1">
    <location>
        <begin position="16"/>
        <end position="38"/>
    </location>
</feature>
<organism evidence="2 3">
    <name type="scientific">Pleurodeles waltl</name>
    <name type="common">Iberian ribbed newt</name>
    <dbReference type="NCBI Taxonomy" id="8319"/>
    <lineage>
        <taxon>Eukaryota</taxon>
        <taxon>Metazoa</taxon>
        <taxon>Chordata</taxon>
        <taxon>Craniata</taxon>
        <taxon>Vertebrata</taxon>
        <taxon>Euteleostomi</taxon>
        <taxon>Amphibia</taxon>
        <taxon>Batrachia</taxon>
        <taxon>Caudata</taxon>
        <taxon>Salamandroidea</taxon>
        <taxon>Salamandridae</taxon>
        <taxon>Pleurodelinae</taxon>
        <taxon>Pleurodeles</taxon>
    </lineage>
</organism>
<evidence type="ECO:0000256" key="1">
    <source>
        <dbReference type="SAM" id="MobiDB-lite"/>
    </source>
</evidence>
<sequence>MTAALHAMITMTNLAHQGPLESRLPRHSPNPPQSLPLRKLPTAPIQWAHPSVPRTRQSAVCPPLQVTQATPQTKERSGTWGQWQWAHGSRDRGAGQQGSWEDCCVTGGGQAAEPTLDEALTNILGAYHHSQETMGQILAKLQETQRLQEGQYLGIREDLRDIHTTLVTMREVVAHQQASDTNHTEEYPSTDASGQEATQQEQQATSTLPPQKENHPQTVPAIQAEAREHYQEPCQEIRLS</sequence>
<evidence type="ECO:0000313" key="2">
    <source>
        <dbReference type="EMBL" id="KAJ1215388.1"/>
    </source>
</evidence>
<accession>A0AAV7WMS5</accession>
<name>A0AAV7WMS5_PLEWA</name>
<feature type="compositionally biased region" description="Low complexity" evidence="1">
    <location>
        <begin position="195"/>
        <end position="205"/>
    </location>
</feature>
<gene>
    <name evidence="2" type="ORF">NDU88_002997</name>
</gene>
<feature type="region of interest" description="Disordered" evidence="1">
    <location>
        <begin position="176"/>
        <end position="240"/>
    </location>
</feature>